<dbReference type="InterPro" id="IPR004869">
    <property type="entry name" value="MMPL_dom"/>
</dbReference>
<feature type="transmembrane region" description="Helical" evidence="7">
    <location>
        <begin position="213"/>
        <end position="230"/>
    </location>
</feature>
<protein>
    <recommendedName>
        <fullName evidence="8">SSD domain-containing protein</fullName>
    </recommendedName>
</protein>
<feature type="transmembrane region" description="Helical" evidence="7">
    <location>
        <begin position="382"/>
        <end position="407"/>
    </location>
</feature>
<evidence type="ECO:0000256" key="5">
    <source>
        <dbReference type="ARBA" id="ARBA00022989"/>
    </source>
</evidence>
<proteinExistence type="inferred from homology"/>
<dbReference type="STRING" id="1642818.AWE51_20960"/>
<dbReference type="InterPro" id="IPR000731">
    <property type="entry name" value="SSD"/>
</dbReference>
<organism evidence="9 10">
    <name type="scientific">Aquimarina aggregata</name>
    <dbReference type="NCBI Taxonomy" id="1642818"/>
    <lineage>
        <taxon>Bacteria</taxon>
        <taxon>Pseudomonadati</taxon>
        <taxon>Bacteroidota</taxon>
        <taxon>Flavobacteriia</taxon>
        <taxon>Flavobacteriales</taxon>
        <taxon>Flavobacteriaceae</taxon>
        <taxon>Aquimarina</taxon>
    </lineage>
</organism>
<dbReference type="PANTHER" id="PTHR33406">
    <property type="entry name" value="MEMBRANE PROTEIN MJ1562-RELATED"/>
    <property type="match status" value="1"/>
</dbReference>
<dbReference type="RefSeq" id="WP_066311708.1">
    <property type="nucleotide sequence ID" value="NZ_LQRT01000004.1"/>
</dbReference>
<evidence type="ECO:0000313" key="10">
    <source>
        <dbReference type="Proteomes" id="UP000076715"/>
    </source>
</evidence>
<feature type="transmembrane region" description="Helical" evidence="7">
    <location>
        <begin position="599"/>
        <end position="617"/>
    </location>
</feature>
<feature type="transmembrane region" description="Helical" evidence="7">
    <location>
        <begin position="700"/>
        <end position="719"/>
    </location>
</feature>
<dbReference type="PANTHER" id="PTHR33406:SF6">
    <property type="entry name" value="MEMBRANE PROTEIN YDGH-RELATED"/>
    <property type="match status" value="1"/>
</dbReference>
<feature type="transmembrane region" description="Helical" evidence="7">
    <location>
        <begin position="624"/>
        <end position="646"/>
    </location>
</feature>
<dbReference type="GO" id="GO:0005886">
    <property type="term" value="C:plasma membrane"/>
    <property type="evidence" value="ECO:0007669"/>
    <property type="project" value="UniProtKB-SubCell"/>
</dbReference>
<comment type="subcellular location">
    <subcellularLocation>
        <location evidence="1">Cell membrane</location>
        <topology evidence="1">Multi-pass membrane protein</topology>
    </subcellularLocation>
</comment>
<keyword evidence="3" id="KW-1003">Cell membrane</keyword>
<keyword evidence="10" id="KW-1185">Reference proteome</keyword>
<dbReference type="SUPFAM" id="SSF82866">
    <property type="entry name" value="Multidrug efflux transporter AcrB transmembrane domain"/>
    <property type="match status" value="2"/>
</dbReference>
<accession>A0A163BKC0</accession>
<comment type="similarity">
    <text evidence="2">Belongs to the resistance-nodulation-cell division (RND) (TC 2.A.6) family. MmpL subfamily.</text>
</comment>
<keyword evidence="4 7" id="KW-0812">Transmembrane</keyword>
<reference evidence="9 10" key="1">
    <citation type="submission" date="2016-01" db="EMBL/GenBank/DDBJ databases">
        <title>The draft genome sequence of Aquimarina sp. RZW4-3-2.</title>
        <authorList>
            <person name="Wang Y."/>
        </authorList>
    </citation>
    <scope>NUCLEOTIDE SEQUENCE [LARGE SCALE GENOMIC DNA]</scope>
    <source>
        <strain evidence="9 10">RZW4-3-2</strain>
    </source>
</reference>
<keyword evidence="6 7" id="KW-0472">Membrane</keyword>
<dbReference type="OrthoDB" id="9809027at2"/>
<evidence type="ECO:0000313" key="9">
    <source>
        <dbReference type="EMBL" id="KZS41485.1"/>
    </source>
</evidence>
<evidence type="ECO:0000256" key="7">
    <source>
        <dbReference type="SAM" id="Phobius"/>
    </source>
</evidence>
<dbReference type="Proteomes" id="UP000076715">
    <property type="component" value="Unassembled WGS sequence"/>
</dbReference>
<feature type="transmembrane region" description="Helical" evidence="7">
    <location>
        <begin position="237"/>
        <end position="261"/>
    </location>
</feature>
<dbReference type="Gene3D" id="1.20.1640.10">
    <property type="entry name" value="Multidrug efflux transporter AcrB transmembrane domain"/>
    <property type="match status" value="2"/>
</dbReference>
<dbReference type="AlphaFoldDB" id="A0A163BKC0"/>
<feature type="transmembrane region" description="Helical" evidence="7">
    <location>
        <begin position="337"/>
        <end position="362"/>
    </location>
</feature>
<feature type="domain" description="SSD" evidence="8">
    <location>
        <begin position="622"/>
        <end position="750"/>
    </location>
</feature>
<evidence type="ECO:0000259" key="8">
    <source>
        <dbReference type="PROSITE" id="PS50156"/>
    </source>
</evidence>
<feature type="domain" description="SSD" evidence="8">
    <location>
        <begin position="240"/>
        <end position="362"/>
    </location>
</feature>
<evidence type="ECO:0000256" key="2">
    <source>
        <dbReference type="ARBA" id="ARBA00010157"/>
    </source>
</evidence>
<evidence type="ECO:0000256" key="3">
    <source>
        <dbReference type="ARBA" id="ARBA00022475"/>
    </source>
</evidence>
<evidence type="ECO:0000256" key="4">
    <source>
        <dbReference type="ARBA" id="ARBA00022692"/>
    </source>
</evidence>
<evidence type="ECO:0000256" key="1">
    <source>
        <dbReference type="ARBA" id="ARBA00004651"/>
    </source>
</evidence>
<feature type="transmembrane region" description="Helical" evidence="7">
    <location>
        <begin position="267"/>
        <end position="288"/>
    </location>
</feature>
<comment type="caution">
    <text evidence="9">The sequence shown here is derived from an EMBL/GenBank/DDBJ whole genome shotgun (WGS) entry which is preliminary data.</text>
</comment>
<sequence>MKLIANIIYKRPWIVLIGLLVTTVLLGTGVTKLETKNNQDSELPEDDPIVKTNDYLEEVFGKKDVLIVGIETENIFNKETLSKIINISQEIETVQGVIGDEITSLSTINNIQGKDWGLDVGPLMEEVPATKEEILELKKEVFSNELVIGRLVSEDATFTSIIANLDEDYDQTVVYNEISEIIKKHEGQEKFYLAGAPINSHEIDTGIQDDVNLLLPLGLLLVLIGYFISFRSAKGVILPFVVVVLSIIWTMGLMGHIGFPITVVSSVLPMLMIAISSSYGIHVLHRYYEEILTSENRKVAARETVKKIGPAVLMTGITSAIGSATLIIFKVTSIQEFGIITSLGIISTLLVSILFIPAILALSKKKGEKKSTKNREVLLNKFLLWVAAVSLKYRVRILICTLLLFVISGIGISKIRVGNDFIKYFPKEHVLRSTFNKFNDKLGGVRTMDIMIEAKEADMIKDPTFLKKIANFQKFAESQPGIGYSSSFSDIIKRMNLQMNDADPKFNTIPDSKNTIAQYLLLYSMSGDPGDFGDLIDYDYQRAKVKLFLTTSEQEEHIALYKKFETYVNENFKGEANIEFGGEVMFWLAQIRYIVNGKIQNIFLAILIVLVFCVIVLRSISLGLLSIVPLTVSSILTFGFMGFLGIRLETGTAIITAIGIGIGIDFAIHYLLRFKEEMMITNGNLEKATETTILTSGKAIIYDVVSNILGFIVFIFSGFLPIQYFGWLISLTMITVAFGSLVLFPSLLGIFKPKSLFQQKMIVVKEETPPKIIKKEMALSEESN</sequence>
<dbReference type="PROSITE" id="PS50156">
    <property type="entry name" value="SSD"/>
    <property type="match status" value="2"/>
</dbReference>
<dbReference type="EMBL" id="LQRT01000004">
    <property type="protein sequence ID" value="KZS41485.1"/>
    <property type="molecule type" value="Genomic_DNA"/>
</dbReference>
<feature type="transmembrane region" description="Helical" evidence="7">
    <location>
        <begin position="725"/>
        <end position="751"/>
    </location>
</feature>
<gene>
    <name evidence="9" type="ORF">AWE51_20960</name>
</gene>
<name>A0A163BKC0_9FLAO</name>
<keyword evidence="5 7" id="KW-1133">Transmembrane helix</keyword>
<feature type="transmembrane region" description="Helical" evidence="7">
    <location>
        <begin position="12"/>
        <end position="30"/>
    </location>
</feature>
<dbReference type="InterPro" id="IPR050545">
    <property type="entry name" value="Mycobact_MmpL"/>
</dbReference>
<dbReference type="Pfam" id="PF03176">
    <property type="entry name" value="MMPL"/>
    <property type="match status" value="2"/>
</dbReference>
<feature type="transmembrane region" description="Helical" evidence="7">
    <location>
        <begin position="308"/>
        <end position="331"/>
    </location>
</feature>
<evidence type="ECO:0000256" key="6">
    <source>
        <dbReference type="ARBA" id="ARBA00023136"/>
    </source>
</evidence>
<feature type="transmembrane region" description="Helical" evidence="7">
    <location>
        <begin position="652"/>
        <end position="672"/>
    </location>
</feature>